<feature type="region of interest" description="Disordered" evidence="3">
    <location>
        <begin position="137"/>
        <end position="170"/>
    </location>
</feature>
<dbReference type="SUPFAM" id="SSF52343">
    <property type="entry name" value="Ferredoxin reductase-like, C-terminal NADP-linked domain"/>
    <property type="match status" value="1"/>
</dbReference>
<dbReference type="PANTHER" id="PTHR46505">
    <property type="entry name" value="OXIDOREDUCTASE NAD-BINDING DOMAIN-CONTAINING PROTEIN 1"/>
    <property type="match status" value="1"/>
</dbReference>
<organism evidence="5 6">
    <name type="scientific">Penicillium desertorum</name>
    <dbReference type="NCBI Taxonomy" id="1303715"/>
    <lineage>
        <taxon>Eukaryota</taxon>
        <taxon>Fungi</taxon>
        <taxon>Dikarya</taxon>
        <taxon>Ascomycota</taxon>
        <taxon>Pezizomycotina</taxon>
        <taxon>Eurotiomycetes</taxon>
        <taxon>Eurotiomycetidae</taxon>
        <taxon>Eurotiales</taxon>
        <taxon>Aspergillaceae</taxon>
        <taxon>Penicillium</taxon>
    </lineage>
</organism>
<dbReference type="Proteomes" id="UP001147760">
    <property type="component" value="Unassembled WGS sequence"/>
</dbReference>
<evidence type="ECO:0000259" key="4">
    <source>
        <dbReference type="Pfam" id="PF08030"/>
    </source>
</evidence>
<evidence type="ECO:0000256" key="2">
    <source>
        <dbReference type="ARBA" id="ARBA00023027"/>
    </source>
</evidence>
<dbReference type="GO" id="GO:0016491">
    <property type="term" value="F:oxidoreductase activity"/>
    <property type="evidence" value="ECO:0007669"/>
    <property type="project" value="UniProtKB-KW"/>
</dbReference>
<dbReference type="Gene3D" id="3.40.50.80">
    <property type="entry name" value="Nucleotide-binding domain of ferredoxin-NADP reductase (FNR) module"/>
    <property type="match status" value="1"/>
</dbReference>
<keyword evidence="2" id="KW-0520">NAD</keyword>
<accession>A0A9X0BPH0</accession>
<sequence length="389" mass="42865">MKSFSLCSLALRSAVPLRIIRPIIRPSQLGFRSISRTTGQMTSQRDESIPHELRTAAEPRQNRLYPVRLSHIEQVNPSVRLLQFTLPTQENNVWRIFFFFVFTPLITINSPSASSRANGLMFIFPPSPKRGGFTITSTPADAEVLPSPEASTDSLAGEALEPSSESQGRPPYVELAVQDSPSNPSAAWLWRPKEEILGRELNIRVGGSFVWPPTGISINGVKNVVFVAGGVGINPLISMLSHLNNNEPHTPNPKTIHILYSSRLPQDQGTGSADAILDQILFLPRLRQIIRSQESSHRLHISLDLFLTDLSSSSDLLSSGSPSDLKIHPDRISYHDLRSAAVGPGGELDSQGTVCYVCGPPDMTDSIVEKLVEMLGNGGEQRVFFEKWW</sequence>
<evidence type="ECO:0000256" key="1">
    <source>
        <dbReference type="ARBA" id="ARBA00023002"/>
    </source>
</evidence>
<dbReference type="EMBL" id="JAPWDO010000003">
    <property type="protein sequence ID" value="KAJ5477833.1"/>
    <property type="molecule type" value="Genomic_DNA"/>
</dbReference>
<dbReference type="PANTHER" id="PTHR46505:SF1">
    <property type="entry name" value="OXIDOREDUCTASE NAD-BINDING DOMAIN-CONTAINING PROTEIN 1"/>
    <property type="match status" value="1"/>
</dbReference>
<evidence type="ECO:0000313" key="5">
    <source>
        <dbReference type="EMBL" id="KAJ5477833.1"/>
    </source>
</evidence>
<reference evidence="5" key="2">
    <citation type="journal article" date="2023" name="IMA Fungus">
        <title>Comparative genomic study of the Penicillium genus elucidates a diverse pangenome and 15 lateral gene transfer events.</title>
        <authorList>
            <person name="Petersen C."/>
            <person name="Sorensen T."/>
            <person name="Nielsen M.R."/>
            <person name="Sondergaard T.E."/>
            <person name="Sorensen J.L."/>
            <person name="Fitzpatrick D.A."/>
            <person name="Frisvad J.C."/>
            <person name="Nielsen K.L."/>
        </authorList>
    </citation>
    <scope>NUCLEOTIDE SEQUENCE</scope>
    <source>
        <strain evidence="5">IBT 17660</strain>
    </source>
</reference>
<dbReference type="InterPro" id="IPR013121">
    <property type="entry name" value="Fe_red_NAD-bd_6"/>
</dbReference>
<keyword evidence="1" id="KW-0560">Oxidoreductase</keyword>
<dbReference type="InterPro" id="IPR052128">
    <property type="entry name" value="Oxidoreductase_NAD-binding"/>
</dbReference>
<protein>
    <recommendedName>
        <fullName evidence="4">Ferric reductase NAD binding domain-containing protein</fullName>
    </recommendedName>
</protein>
<proteinExistence type="predicted"/>
<feature type="domain" description="Ferric reductase NAD binding" evidence="4">
    <location>
        <begin position="222"/>
        <end position="262"/>
    </location>
</feature>
<keyword evidence="6" id="KW-1185">Reference proteome</keyword>
<dbReference type="CDD" id="cd00322">
    <property type="entry name" value="FNR_like"/>
    <property type="match status" value="1"/>
</dbReference>
<dbReference type="OrthoDB" id="436496at2759"/>
<name>A0A9X0BPH0_9EURO</name>
<reference evidence="5" key="1">
    <citation type="submission" date="2022-12" db="EMBL/GenBank/DDBJ databases">
        <authorList>
            <person name="Petersen C."/>
        </authorList>
    </citation>
    <scope>NUCLEOTIDE SEQUENCE</scope>
    <source>
        <strain evidence="5">IBT 17660</strain>
    </source>
</reference>
<dbReference type="GO" id="GO:0005739">
    <property type="term" value="C:mitochondrion"/>
    <property type="evidence" value="ECO:0007669"/>
    <property type="project" value="TreeGrafter"/>
</dbReference>
<evidence type="ECO:0000256" key="3">
    <source>
        <dbReference type="SAM" id="MobiDB-lite"/>
    </source>
</evidence>
<evidence type="ECO:0000313" key="6">
    <source>
        <dbReference type="Proteomes" id="UP001147760"/>
    </source>
</evidence>
<comment type="caution">
    <text evidence="5">The sequence shown here is derived from an EMBL/GenBank/DDBJ whole genome shotgun (WGS) entry which is preliminary data.</text>
</comment>
<dbReference type="Pfam" id="PF08030">
    <property type="entry name" value="NAD_binding_6"/>
    <property type="match status" value="1"/>
</dbReference>
<dbReference type="AlphaFoldDB" id="A0A9X0BPH0"/>
<dbReference type="InterPro" id="IPR039261">
    <property type="entry name" value="FNR_nucleotide-bd"/>
</dbReference>
<gene>
    <name evidence="5" type="ORF">N7530_003342</name>
</gene>